<dbReference type="RefSeq" id="XP_022838846.1">
    <property type="nucleotide sequence ID" value="XM_022984593.1"/>
</dbReference>
<reference evidence="3" key="1">
    <citation type="journal article" date="2006" name="Proc. Natl. Acad. Sci. U.S.A.">
        <title>Genome analysis of the smallest free-living eukaryote Ostreococcus tauri unveils many unique features.</title>
        <authorList>
            <person name="Derelle E."/>
            <person name="Ferraz C."/>
            <person name="Rombauts S."/>
            <person name="Rouze P."/>
            <person name="Worden A.Z."/>
            <person name="Robbens S."/>
            <person name="Partensky F."/>
            <person name="Degroeve S."/>
            <person name="Echeynie S."/>
            <person name="Cooke R."/>
            <person name="Saeys Y."/>
            <person name="Wuyts J."/>
            <person name="Jabbari K."/>
            <person name="Bowler C."/>
            <person name="Panaud O."/>
            <person name="Piegu B."/>
            <person name="Ball S.G."/>
            <person name="Ral J.-P."/>
            <person name="Bouget F.-Y."/>
            <person name="Piganeau G."/>
            <person name="De Baets B."/>
            <person name="Picard A."/>
            <person name="Delseny M."/>
            <person name="Demaille J."/>
            <person name="Van de Peer Y."/>
            <person name="Moreau H."/>
        </authorList>
    </citation>
    <scope>NUCLEOTIDE SEQUENCE [LARGE SCALE GENOMIC DNA]</scope>
    <source>
        <strain evidence="3">OTTH 0595 / CCAP 157/2 / RCC745</strain>
    </source>
</reference>
<dbReference type="InParanoid" id="A0A090N393"/>
<dbReference type="Gene3D" id="2.170.130.20">
    <property type="entry name" value="LCCL-like domain"/>
    <property type="match status" value="1"/>
</dbReference>
<gene>
    <name evidence="2" type="ORF">OT_ostta04g04560</name>
</gene>
<dbReference type="Proteomes" id="UP000009170">
    <property type="component" value="Unassembled WGS sequence"/>
</dbReference>
<dbReference type="AlphaFoldDB" id="A0A090N393"/>
<dbReference type="InterPro" id="IPR036609">
    <property type="entry name" value="LCCL_sf"/>
</dbReference>
<reference evidence="2 3" key="2">
    <citation type="journal article" date="2014" name="BMC Genomics">
        <title>An improved genome of the model marine alga Ostreococcus tauri unfolds by assessing Illumina de novo assemblies.</title>
        <authorList>
            <person name="Blanc-Mathieu R."/>
            <person name="Verhelst B."/>
            <person name="Derelle E."/>
            <person name="Rombauts S."/>
            <person name="Bouget F.Y."/>
            <person name="Carre I."/>
            <person name="Chateau A."/>
            <person name="Eyre-Walker A."/>
            <person name="Grimsley N."/>
            <person name="Moreau H."/>
            <person name="Piegu B."/>
            <person name="Rivals E."/>
            <person name="Schackwitz W."/>
            <person name="Van de Peer Y."/>
            <person name="Piganeau G."/>
        </authorList>
    </citation>
    <scope>NUCLEOTIDE SEQUENCE [LARGE SCALE GENOMIC DNA]</scope>
    <source>
        <strain evidence="3">OTTH 0595 / CCAP 157/2 / RCC745</strain>
    </source>
</reference>
<dbReference type="Pfam" id="PF08642">
    <property type="entry name" value="Rxt3"/>
    <property type="match status" value="1"/>
</dbReference>
<organism evidence="2 3">
    <name type="scientific">Ostreococcus tauri</name>
    <name type="common">Marine green alga</name>
    <dbReference type="NCBI Taxonomy" id="70448"/>
    <lineage>
        <taxon>Eukaryota</taxon>
        <taxon>Viridiplantae</taxon>
        <taxon>Chlorophyta</taxon>
        <taxon>Mamiellophyceae</taxon>
        <taxon>Mamiellales</taxon>
        <taxon>Bathycoccaceae</taxon>
        <taxon>Ostreococcus</taxon>
    </lineage>
</organism>
<proteinExistence type="predicted"/>
<comment type="caution">
    <text evidence="2">The sequence shown here is derived from an EMBL/GenBank/DDBJ whole genome shotgun (WGS) entry which is preliminary data.</text>
</comment>
<evidence type="ECO:0000313" key="2">
    <source>
        <dbReference type="EMBL" id="CEF97718.1"/>
    </source>
</evidence>
<evidence type="ECO:0000256" key="1">
    <source>
        <dbReference type="SAM" id="MobiDB-lite"/>
    </source>
</evidence>
<dbReference type="SUPFAM" id="SSF69848">
    <property type="entry name" value="LCCL domain"/>
    <property type="match status" value="1"/>
</dbReference>
<feature type="region of interest" description="Disordered" evidence="1">
    <location>
        <begin position="1"/>
        <end position="65"/>
    </location>
</feature>
<dbReference type="GeneID" id="9834040"/>
<evidence type="ECO:0000313" key="3">
    <source>
        <dbReference type="Proteomes" id="UP000009170"/>
    </source>
</evidence>
<keyword evidence="3" id="KW-1185">Reference proteome</keyword>
<dbReference type="EMBL" id="CAID01000004">
    <property type="protein sequence ID" value="CEF97718.1"/>
    <property type="molecule type" value="Genomic_DNA"/>
</dbReference>
<protein>
    <submittedName>
        <fullName evidence="2">Histone deacetylation protein Rxt3</fullName>
    </submittedName>
</protein>
<name>A0A090N393_OSTTA</name>
<feature type="compositionally biased region" description="Basic and acidic residues" evidence="1">
    <location>
        <begin position="27"/>
        <end position="63"/>
    </location>
</feature>
<dbReference type="STRING" id="70448.A0A090N393"/>
<dbReference type="KEGG" id="ota:OT_ostta04g04560"/>
<dbReference type="InterPro" id="IPR013951">
    <property type="entry name" value="Rxt3"/>
</dbReference>
<sequence>MEGEDAAAKRDRSRRSARTRNSGGDPAQERKPAEKGSGEKTEAKDGRTVNREDVTETRYREGESLASKLGDGALDVEIAAEATSSANRHLRARQLWGTDVYTADSDLVAVLMHSGYYRPSAVVPANLASVRVVVRPTPHPAEGYVSSSRNGIRSRSWGTVKDGCGFVIETAHAVTNSGTEIELTPNVNKRKVSPTFFPMNKEHVIQTRNSSTSATGKKGLIREVTIQYNLCNEPWMKYSVGLIADQGFKRSLWTCARLRRDALYLETNRKRYELSYVQGKEGDEDKFKWAVSKKPLPLEETLAAGVPLPKSYIDVAEDDLRWDEIQWGSNSVIVRGKEYNVVRLQYLPHSE</sequence>
<feature type="compositionally biased region" description="Basic and acidic residues" evidence="1">
    <location>
        <begin position="1"/>
        <end position="10"/>
    </location>
</feature>
<dbReference type="OrthoDB" id="3596986at2759"/>
<accession>A0A090N393</accession>